<comment type="caution">
    <text evidence="2">The sequence shown here is derived from an EMBL/GenBank/DDBJ whole genome shotgun (WGS) entry which is preliminary data.</text>
</comment>
<evidence type="ECO:0000256" key="1">
    <source>
        <dbReference type="SAM" id="MobiDB-lite"/>
    </source>
</evidence>
<feature type="region of interest" description="Disordered" evidence="1">
    <location>
        <begin position="65"/>
        <end position="130"/>
    </location>
</feature>
<dbReference type="Gramene" id="mRNA:HanXRQr2_Chr10g0422901">
    <property type="protein sequence ID" value="mRNA:HanXRQr2_Chr10g0422901"/>
    <property type="gene ID" value="HanXRQr2_Chr10g0422901"/>
</dbReference>
<evidence type="ECO:0000313" key="2">
    <source>
        <dbReference type="EMBL" id="KAF5784955.1"/>
    </source>
</evidence>
<dbReference type="AlphaFoldDB" id="A0A9K3N350"/>
<sequence>MLTRPDRRARPVVREKNGVDAPLWKMFEPDFEGKVELIACGEREGFNLEIVGNFRVPTREMLNAPVPEGEGGGAAAGGAAAGSTFAGEKRKPEQKVAGAGEVKLQRLQAKRSTGPTQKKPAVTAEPQDKDFSIFDAPLSPPHTTAADAGVPKESATPFVKVVLDPTVQAEKTVEKTVSQIFDTVNSSNNLITPNDADDLDLRFSDAGKQKSGTESQKSPAAEKVSGSASGGAGYEGPPIQPGSEYQLSPTPLERYAGG</sequence>
<organism evidence="2 3">
    <name type="scientific">Helianthus annuus</name>
    <name type="common">Common sunflower</name>
    <dbReference type="NCBI Taxonomy" id="4232"/>
    <lineage>
        <taxon>Eukaryota</taxon>
        <taxon>Viridiplantae</taxon>
        <taxon>Streptophyta</taxon>
        <taxon>Embryophyta</taxon>
        <taxon>Tracheophyta</taxon>
        <taxon>Spermatophyta</taxon>
        <taxon>Magnoliopsida</taxon>
        <taxon>eudicotyledons</taxon>
        <taxon>Gunneridae</taxon>
        <taxon>Pentapetalae</taxon>
        <taxon>asterids</taxon>
        <taxon>campanulids</taxon>
        <taxon>Asterales</taxon>
        <taxon>Asteraceae</taxon>
        <taxon>Asteroideae</taxon>
        <taxon>Heliantheae alliance</taxon>
        <taxon>Heliantheae</taxon>
        <taxon>Helianthus</taxon>
    </lineage>
</organism>
<dbReference type="Proteomes" id="UP000215914">
    <property type="component" value="Unassembled WGS sequence"/>
</dbReference>
<name>A0A9K3N350_HELAN</name>
<accession>A0A9K3N350</accession>
<feature type="region of interest" description="Disordered" evidence="1">
    <location>
        <begin position="186"/>
        <end position="258"/>
    </location>
</feature>
<proteinExistence type="predicted"/>
<evidence type="ECO:0000313" key="3">
    <source>
        <dbReference type="Proteomes" id="UP000215914"/>
    </source>
</evidence>
<keyword evidence="3" id="KW-1185">Reference proteome</keyword>
<protein>
    <submittedName>
        <fullName evidence="2">Uncharacterized protein</fullName>
    </submittedName>
</protein>
<feature type="compositionally biased region" description="Gly residues" evidence="1">
    <location>
        <begin position="69"/>
        <end position="80"/>
    </location>
</feature>
<dbReference type="EMBL" id="MNCJ02000325">
    <property type="protein sequence ID" value="KAF5784955.1"/>
    <property type="molecule type" value="Genomic_DNA"/>
</dbReference>
<reference evidence="2" key="1">
    <citation type="journal article" date="2017" name="Nature">
        <title>The sunflower genome provides insights into oil metabolism, flowering and Asterid evolution.</title>
        <authorList>
            <person name="Badouin H."/>
            <person name="Gouzy J."/>
            <person name="Grassa C.J."/>
            <person name="Murat F."/>
            <person name="Staton S.E."/>
            <person name="Cottret L."/>
            <person name="Lelandais-Briere C."/>
            <person name="Owens G.L."/>
            <person name="Carrere S."/>
            <person name="Mayjonade B."/>
            <person name="Legrand L."/>
            <person name="Gill N."/>
            <person name="Kane N.C."/>
            <person name="Bowers J.E."/>
            <person name="Hubner S."/>
            <person name="Bellec A."/>
            <person name="Berard A."/>
            <person name="Berges H."/>
            <person name="Blanchet N."/>
            <person name="Boniface M.C."/>
            <person name="Brunel D."/>
            <person name="Catrice O."/>
            <person name="Chaidir N."/>
            <person name="Claudel C."/>
            <person name="Donnadieu C."/>
            <person name="Faraut T."/>
            <person name="Fievet G."/>
            <person name="Helmstetter N."/>
            <person name="King M."/>
            <person name="Knapp S.J."/>
            <person name="Lai Z."/>
            <person name="Le Paslier M.C."/>
            <person name="Lippi Y."/>
            <person name="Lorenzon L."/>
            <person name="Mandel J.R."/>
            <person name="Marage G."/>
            <person name="Marchand G."/>
            <person name="Marquand E."/>
            <person name="Bret-Mestries E."/>
            <person name="Morien E."/>
            <person name="Nambeesan S."/>
            <person name="Nguyen T."/>
            <person name="Pegot-Espagnet P."/>
            <person name="Pouilly N."/>
            <person name="Raftis F."/>
            <person name="Sallet E."/>
            <person name="Schiex T."/>
            <person name="Thomas J."/>
            <person name="Vandecasteele C."/>
            <person name="Vares D."/>
            <person name="Vear F."/>
            <person name="Vautrin S."/>
            <person name="Crespi M."/>
            <person name="Mangin B."/>
            <person name="Burke J.M."/>
            <person name="Salse J."/>
            <person name="Munos S."/>
            <person name="Vincourt P."/>
            <person name="Rieseberg L.H."/>
            <person name="Langlade N.B."/>
        </authorList>
    </citation>
    <scope>NUCLEOTIDE SEQUENCE</scope>
    <source>
        <tissue evidence="2">Leaves</tissue>
    </source>
</reference>
<gene>
    <name evidence="2" type="ORF">HanXRQr2_Chr10g0422901</name>
</gene>
<feature type="compositionally biased region" description="Basic and acidic residues" evidence="1">
    <location>
        <begin position="199"/>
        <end position="208"/>
    </location>
</feature>
<reference evidence="2" key="2">
    <citation type="submission" date="2020-06" db="EMBL/GenBank/DDBJ databases">
        <title>Helianthus annuus Genome sequencing and assembly Release 2.</title>
        <authorList>
            <person name="Gouzy J."/>
            <person name="Langlade N."/>
            <person name="Munos S."/>
        </authorList>
    </citation>
    <scope>NUCLEOTIDE SEQUENCE</scope>
    <source>
        <tissue evidence="2">Leaves</tissue>
    </source>
</reference>